<evidence type="ECO:0000313" key="3">
    <source>
        <dbReference type="Proteomes" id="UP000237655"/>
    </source>
</evidence>
<evidence type="ECO:0000259" key="1">
    <source>
        <dbReference type="Pfam" id="PF07969"/>
    </source>
</evidence>
<dbReference type="Pfam" id="PF07969">
    <property type="entry name" value="Amidohydro_3"/>
    <property type="match status" value="1"/>
</dbReference>
<dbReference type="InterPro" id="IPR051781">
    <property type="entry name" value="Metallo-dep_Hydrolase"/>
</dbReference>
<dbReference type="SUPFAM" id="SSF51556">
    <property type="entry name" value="Metallo-dependent hydrolases"/>
    <property type="match status" value="1"/>
</dbReference>
<name>A0A2S0MRU7_9RHOB</name>
<dbReference type="EMBL" id="CP027665">
    <property type="protein sequence ID" value="AVO38471.1"/>
    <property type="molecule type" value="Genomic_DNA"/>
</dbReference>
<feature type="domain" description="Amidohydrolase 3" evidence="1">
    <location>
        <begin position="72"/>
        <end position="369"/>
    </location>
</feature>
<dbReference type="GO" id="GO:0016810">
    <property type="term" value="F:hydrolase activity, acting on carbon-nitrogen (but not peptide) bonds"/>
    <property type="evidence" value="ECO:0007669"/>
    <property type="project" value="InterPro"/>
</dbReference>
<accession>A0A2S0MRU7</accession>
<dbReference type="PANTHER" id="PTHR43135">
    <property type="entry name" value="ALPHA-D-RIBOSE 1-METHYLPHOSPHONATE 5-TRIPHOSPHATE DIPHOSPHATASE"/>
    <property type="match status" value="1"/>
</dbReference>
<dbReference type="Gene3D" id="2.30.40.10">
    <property type="entry name" value="Urease, subunit C, domain 1"/>
    <property type="match status" value="1"/>
</dbReference>
<gene>
    <name evidence="2" type="ORF">C6Y53_12765</name>
</gene>
<dbReference type="AlphaFoldDB" id="A0A2S0MRU7"/>
<dbReference type="NCBIfam" id="NF011987">
    <property type="entry name" value="PRK15446.2-3"/>
    <property type="match status" value="1"/>
</dbReference>
<dbReference type="Proteomes" id="UP000237655">
    <property type="component" value="Chromosome"/>
</dbReference>
<reference evidence="3" key="1">
    <citation type="submission" date="2018-03" db="EMBL/GenBank/DDBJ databases">
        <title>Genomic analysis of the strain SH-1 isolated from shrimp intestine.</title>
        <authorList>
            <person name="Kim Y.-S."/>
            <person name="Kim S.-E."/>
            <person name="Kim K.-H."/>
        </authorList>
    </citation>
    <scope>NUCLEOTIDE SEQUENCE [LARGE SCALE GENOMIC DNA]</scope>
    <source>
        <strain evidence="3">SH-1</strain>
    </source>
</reference>
<dbReference type="SUPFAM" id="SSF51338">
    <property type="entry name" value="Composite domain of metallo-dependent hydrolases"/>
    <property type="match status" value="1"/>
</dbReference>
<sequence>MTALRCDLAGARVLLPGQGLVPARLTIADGVIAGAPVGRAVDLAGFLLLPGIVDLHGDGFERHVAPRRGAMTQLEEGVIATGAELAANGITTAVLAQFHSWEGGLRGPEFAARFFAGLAQARAHVVTDLIPQLRLETHLLDDFAALPARLAGWGIDYVVFNDHLPHDRLAAGRRPPRLAGQALKAGRNPERHLEMLQALHARGAEVPAALDALCARLAAQGVRMGSHDDRTAQDRAAWAARGVRIAEFPETAEAAEAARAEGSGIILGAPNLVRGASHKGNVSARDLVAAGLCDALASDYHYPSPRRAALALADSGTLDFAAAWALVSEGPARLLDLSDRGRLAPGLRADLVLLDEADGRVAATIAGGRVAYMQGDVAARFCAGPPPD</sequence>
<dbReference type="InterPro" id="IPR032466">
    <property type="entry name" value="Metal_Hydrolase"/>
</dbReference>
<organism evidence="2 3">
    <name type="scientific">Pukyongiella litopenaei</name>
    <dbReference type="NCBI Taxonomy" id="2605946"/>
    <lineage>
        <taxon>Bacteria</taxon>
        <taxon>Pseudomonadati</taxon>
        <taxon>Pseudomonadota</taxon>
        <taxon>Alphaproteobacteria</taxon>
        <taxon>Rhodobacterales</taxon>
        <taxon>Paracoccaceae</taxon>
        <taxon>Pukyongiella</taxon>
    </lineage>
</organism>
<keyword evidence="3" id="KW-1185">Reference proteome</keyword>
<dbReference type="GO" id="GO:0019700">
    <property type="term" value="P:organic phosphonate catabolic process"/>
    <property type="evidence" value="ECO:0007669"/>
    <property type="project" value="InterPro"/>
</dbReference>
<dbReference type="InterPro" id="IPR013108">
    <property type="entry name" value="Amidohydro_3"/>
</dbReference>
<dbReference type="InterPro" id="IPR011059">
    <property type="entry name" value="Metal-dep_hydrolase_composite"/>
</dbReference>
<protein>
    <submittedName>
        <fullName evidence="2">Alpha-D-ribose 1-methylphosphonate 5-triphosphate diphosphatase</fullName>
    </submittedName>
</protein>
<dbReference type="PANTHER" id="PTHR43135:SF3">
    <property type="entry name" value="ALPHA-D-RIBOSE 1-METHYLPHOSPHONATE 5-TRIPHOSPHATE DIPHOSPHATASE"/>
    <property type="match status" value="1"/>
</dbReference>
<dbReference type="InterPro" id="IPR012696">
    <property type="entry name" value="PhnM"/>
</dbReference>
<dbReference type="RefSeq" id="WP_106472784.1">
    <property type="nucleotide sequence ID" value="NZ_CP027665.1"/>
</dbReference>
<evidence type="ECO:0000313" key="2">
    <source>
        <dbReference type="EMBL" id="AVO38471.1"/>
    </source>
</evidence>
<proteinExistence type="predicted"/>
<dbReference type="PIRSF" id="PIRSF038971">
    <property type="entry name" value="PhnM"/>
    <property type="match status" value="1"/>
</dbReference>
<dbReference type="KEGG" id="thas:C6Y53_12765"/>
<dbReference type="Gene3D" id="3.20.20.140">
    <property type="entry name" value="Metal-dependent hydrolases"/>
    <property type="match status" value="1"/>
</dbReference>